<accession>A0A2A9MIJ5</accession>
<dbReference type="AlphaFoldDB" id="A0A2A9MIJ5"/>
<dbReference type="VEuPathDB" id="ToxoDB:BESB_062940"/>
<feature type="compositionally biased region" description="Low complexity" evidence="1">
    <location>
        <begin position="82"/>
        <end position="107"/>
    </location>
</feature>
<evidence type="ECO:0000313" key="3">
    <source>
        <dbReference type="Proteomes" id="UP000224006"/>
    </source>
</evidence>
<name>A0A2A9MIJ5_BESBE</name>
<dbReference type="EMBL" id="NWUJ01000005">
    <property type="protein sequence ID" value="PFH35407.1"/>
    <property type="molecule type" value="Genomic_DNA"/>
</dbReference>
<evidence type="ECO:0000313" key="2">
    <source>
        <dbReference type="EMBL" id="PFH35407.1"/>
    </source>
</evidence>
<sequence length="277" mass="29523">MLASASFPLRSARRLCPSLSARLNSLSASRSTSSHAACPVNHARRAFSGASQFHRRGLAMHPGSFFRLSLARLSTGSLPSSPPASSFFRAPSSASHSGSSASGRPSSEAGIAVQRIRDSDLFAVFQNAAEALGAAGDDAGAQNKRGRTVSTQRLFQALVRSGILERELAGEAKETVKAKNAPAVEFRQLCEFYESGRFYENWGGGARIMKLLGVKGLAPPGGNLKGGIIDATPKSMNYEEFRAFTNAVRVWLRDEVSPVPLSGRVMRATNNSARVLP</sequence>
<feature type="region of interest" description="Disordered" evidence="1">
    <location>
        <begin position="82"/>
        <end position="109"/>
    </location>
</feature>
<dbReference type="OrthoDB" id="333521at2759"/>
<dbReference type="Proteomes" id="UP000224006">
    <property type="component" value="Chromosome V"/>
</dbReference>
<keyword evidence="3" id="KW-1185">Reference proteome</keyword>
<dbReference type="KEGG" id="bbes:BESB_062940"/>
<dbReference type="RefSeq" id="XP_029219416.1">
    <property type="nucleotide sequence ID" value="XM_029364708.1"/>
</dbReference>
<organism evidence="2 3">
    <name type="scientific">Besnoitia besnoiti</name>
    <name type="common">Apicomplexan protozoan</name>
    <dbReference type="NCBI Taxonomy" id="94643"/>
    <lineage>
        <taxon>Eukaryota</taxon>
        <taxon>Sar</taxon>
        <taxon>Alveolata</taxon>
        <taxon>Apicomplexa</taxon>
        <taxon>Conoidasida</taxon>
        <taxon>Coccidia</taxon>
        <taxon>Eucoccidiorida</taxon>
        <taxon>Eimeriorina</taxon>
        <taxon>Sarcocystidae</taxon>
        <taxon>Besnoitia</taxon>
    </lineage>
</organism>
<comment type="caution">
    <text evidence="2">The sequence shown here is derived from an EMBL/GenBank/DDBJ whole genome shotgun (WGS) entry which is preliminary data.</text>
</comment>
<dbReference type="GeneID" id="40311222"/>
<protein>
    <submittedName>
        <fullName evidence="2">Uncharacterized protein</fullName>
    </submittedName>
</protein>
<evidence type="ECO:0000256" key="1">
    <source>
        <dbReference type="SAM" id="MobiDB-lite"/>
    </source>
</evidence>
<reference evidence="2 3" key="1">
    <citation type="submission" date="2017-09" db="EMBL/GenBank/DDBJ databases">
        <title>Genome sequencing of Besnoitia besnoiti strain Bb-Ger1.</title>
        <authorList>
            <person name="Schares G."/>
            <person name="Venepally P."/>
            <person name="Lorenzi H.A."/>
        </authorList>
    </citation>
    <scope>NUCLEOTIDE SEQUENCE [LARGE SCALE GENOMIC DNA]</scope>
    <source>
        <strain evidence="2 3">Bb-Ger1</strain>
    </source>
</reference>
<gene>
    <name evidence="2" type="ORF">BESB_062940</name>
</gene>
<proteinExistence type="predicted"/>